<dbReference type="EMBL" id="JACJQC010000036">
    <property type="protein sequence ID" value="MBD2174669.1"/>
    <property type="molecule type" value="Genomic_DNA"/>
</dbReference>
<gene>
    <name evidence="2" type="ORF">H6F81_26240</name>
</gene>
<evidence type="ECO:0000313" key="3">
    <source>
        <dbReference type="Proteomes" id="UP000638897"/>
    </source>
</evidence>
<reference evidence="2 3" key="1">
    <citation type="journal article" date="2020" name="ISME J.">
        <title>Comparative genomics reveals insights into cyanobacterial evolution and habitat adaptation.</title>
        <authorList>
            <person name="Chen M.Y."/>
            <person name="Teng W.K."/>
            <person name="Zhao L."/>
            <person name="Hu C.X."/>
            <person name="Zhou Y.K."/>
            <person name="Han B.P."/>
            <person name="Song L.R."/>
            <person name="Shu W.S."/>
        </authorList>
    </citation>
    <scope>NUCLEOTIDE SEQUENCE [LARGE SCALE GENOMIC DNA]</scope>
    <source>
        <strain evidence="2 3">FACHB-318</strain>
    </source>
</reference>
<accession>A0ABR7ZRM5</accession>
<feature type="domain" description="Tox-PL-2" evidence="1">
    <location>
        <begin position="2"/>
        <end position="26"/>
    </location>
</feature>
<dbReference type="Pfam" id="PF15643">
    <property type="entry name" value="Tox-PL-2"/>
    <property type="match status" value="1"/>
</dbReference>
<protein>
    <recommendedName>
        <fullName evidence="1">Tox-PL-2 domain-containing protein</fullName>
    </recommendedName>
</protein>
<evidence type="ECO:0000313" key="2">
    <source>
        <dbReference type="EMBL" id="MBD2174669.1"/>
    </source>
</evidence>
<dbReference type="Proteomes" id="UP000638897">
    <property type="component" value="Unassembled WGS sequence"/>
</dbReference>
<proteinExistence type="predicted"/>
<organism evidence="2 3">
    <name type="scientific">Anabaena cylindrica FACHB-318</name>
    <dbReference type="NCBI Taxonomy" id="2692880"/>
    <lineage>
        <taxon>Bacteria</taxon>
        <taxon>Bacillati</taxon>
        <taxon>Cyanobacteriota</taxon>
        <taxon>Cyanophyceae</taxon>
        <taxon>Nostocales</taxon>
        <taxon>Nostocaceae</taxon>
        <taxon>Anabaena</taxon>
    </lineage>
</organism>
<comment type="caution">
    <text evidence="2">The sequence shown here is derived from an EMBL/GenBank/DDBJ whole genome shotgun (WGS) entry which is preliminary data.</text>
</comment>
<name>A0ABR7ZRM5_ANACY</name>
<dbReference type="RefSeq" id="WP_126987333.1">
    <property type="nucleotide sequence ID" value="NZ_JACJQC010000036.1"/>
</dbReference>
<dbReference type="InterPro" id="IPR028910">
    <property type="entry name" value="Tox-PL-2_dom"/>
</dbReference>
<evidence type="ECO:0000259" key="1">
    <source>
        <dbReference type="Pfam" id="PF15643"/>
    </source>
</evidence>
<sequence>MEVNGLEIVFDNIHYQGINRLDWMDTVRHSV</sequence>
<keyword evidence="3" id="KW-1185">Reference proteome</keyword>